<feature type="region of interest" description="Disordered" evidence="3">
    <location>
        <begin position="855"/>
        <end position="922"/>
    </location>
</feature>
<dbReference type="Gene3D" id="1.25.40.20">
    <property type="entry name" value="Ankyrin repeat-containing domain"/>
    <property type="match status" value="1"/>
</dbReference>
<evidence type="ECO:0000256" key="1">
    <source>
        <dbReference type="PROSITE-ProRule" id="PRU00023"/>
    </source>
</evidence>
<feature type="compositionally biased region" description="Polar residues" evidence="3">
    <location>
        <begin position="1468"/>
        <end position="1480"/>
    </location>
</feature>
<feature type="compositionally biased region" description="Pro residues" evidence="3">
    <location>
        <begin position="493"/>
        <end position="507"/>
    </location>
</feature>
<feature type="compositionally biased region" description="Basic and acidic residues" evidence="3">
    <location>
        <begin position="870"/>
        <end position="887"/>
    </location>
</feature>
<feature type="region of interest" description="Disordered" evidence="3">
    <location>
        <begin position="1044"/>
        <end position="1065"/>
    </location>
</feature>
<keyword evidence="6" id="KW-1185">Reference proteome</keyword>
<name>A0ABY7FMN1_MYAAR</name>
<evidence type="ECO:0000259" key="4">
    <source>
        <dbReference type="PROSITE" id="PS50175"/>
    </source>
</evidence>
<feature type="domain" description="Peptidase A2" evidence="4">
    <location>
        <begin position="1376"/>
        <end position="1388"/>
    </location>
</feature>
<dbReference type="InterPro" id="IPR047184">
    <property type="entry name" value="KANK1-4"/>
</dbReference>
<feature type="compositionally biased region" description="Basic and acidic residues" evidence="3">
    <location>
        <begin position="119"/>
        <end position="138"/>
    </location>
</feature>
<sequence length="1480" mass="162658">MAHLEKLFVPEGLPDNPYLSLDSRVTYKSEMATAEMKEVKTIKPLKKEFHPITTEIHVTELRPIKLDPMPKNGDASSSRGMKHQTWERRLQSESAVSQTQPQAYTQSEYNNQYSRRRGGHESRTETRRSHSASRHEYTDTLPETRSNMIRTVTSRTGSYSGSSPASSPSGTMSPRDSEFKRRDVSPSYKMPVEEHVSAVDGKCTCCPYGYHVDVDFMSYCDTLSNQSYLKQLKRLQREKRKLRKSMEVYVMDQERTEGQSTIVNPMENHPYYKETTTNRLLDEIDTSVDQTINSIDTMMRSSQESQQSMYTDSGTATMQREQKKFNTFPKKVGKQVAKDLQAYNETFTATFNTNDRVDSNGSLSSISTVASERVQPYMQGYTATETTTTRTSNMTSQQLAETIAIHLPKDDGAAEAQTSTTNISQQSLQAIRESMAVSLQRMKELEEQVKAIPVLQVRISVLKEEKRLLGLQMQAQKHVNTVSRGVSDDTIDPPTPLSPRSPPPTLPKPKVKMAAVGDHSVHEPYVVQPELESTHVYERETIIVDRAQRQQAVFNPEDSKPLTRTVGVGEGNVFDDSMHIHEKELRTVIIGQGERTGKRNVGIECRVATRDVGVSYNFDTSVEKPTTRSVGITTETTALVTNVSFRSEEFTSALRNALAKSVRSVGIQANNRLQTTNVGIQHSNSSWNIRSIGVGDCSIDVEVRTPVARRSVSVDAFPDRMNRSVNTDYGWRLDAFTNTVNERMETDGTQTEIARNNNAATMTDKEHSYHATCQTDVKVFTALDVFRSNGTNTEKVLTYNTGMNTVLKPQMERGVNTISARDTRSYGVNTHGPDIRSMGVGDGVIEDSEDEYRFEEEGIETKTTYYTTAQDREDTKTDKGYEIERKYAGGTQSSQSQLVRSDSESRSESELDSNEEVVEETVWRTSGDGQFTVTTVTTKKVYSGDDTKNPQVFIDTKTVTGGPEVLGTAAALIQKEVESGRTSSSYTITRDRSSVSDYETDSSANMKSSLKTTIKPGISTTTQSTLGSTALERVLGEDYAKRLQSENESNAGGITSTQEYSTSSRVGSSGLMASMASSAATGSSAAAMSLGAELEQLGGRDGLSSSTSSTTVTRHTKIIRDGDSPEGTVTVTEETTSSGDLLPDKELFDSGLMSSSGSSASGLTSSGSWFSESGSQGGGLKSIMKKSSSTDSNSQKRGITFAETVVGGFELDSEVKEACQVLATYLEDSTQVQTKQLNSSIEVIQKEWFKVSSSKLADAHQNEDYLSCFNEISKRLLEYIVNMQDSNGNTAIHYAVSNCNFDIVSLLLDTGECDLNKRNKAGYTALIMATLASVQTQRQDEVVQRLFSMGEVNTRASKDGQTALMFAVRQGRTEMVKMLLDTGADMNIQDDEGSTALMCAAEHGHTEIIKMLLNTPGCDATISDNDGSTALSIAMDAGHKDAGVLLYAHVNFGPGHTPAPTKHKVRKSSSSSENTGATPL</sequence>
<dbReference type="InterPro" id="IPR001995">
    <property type="entry name" value="Peptidase_A2_cat"/>
</dbReference>
<feature type="compositionally biased region" description="Polar residues" evidence="3">
    <location>
        <begin position="92"/>
        <end position="113"/>
    </location>
</feature>
<dbReference type="PROSITE" id="PS50088">
    <property type="entry name" value="ANK_REPEAT"/>
    <property type="match status" value="3"/>
</dbReference>
<feature type="compositionally biased region" description="Polar residues" evidence="3">
    <location>
        <begin position="890"/>
        <end position="899"/>
    </location>
</feature>
<dbReference type="Proteomes" id="UP001164746">
    <property type="component" value="Chromosome 13"/>
</dbReference>
<dbReference type="Pfam" id="PF13637">
    <property type="entry name" value="Ank_4"/>
    <property type="match status" value="1"/>
</dbReference>
<feature type="compositionally biased region" description="Polar residues" evidence="3">
    <location>
        <begin position="1046"/>
        <end position="1065"/>
    </location>
</feature>
<evidence type="ECO:0000313" key="5">
    <source>
        <dbReference type="EMBL" id="WAR23392.1"/>
    </source>
</evidence>
<dbReference type="PANTHER" id="PTHR24168:SF21">
    <property type="entry name" value="KANK, ISOFORM D"/>
    <property type="match status" value="1"/>
</dbReference>
<feature type="region of interest" description="Disordered" evidence="3">
    <location>
        <begin position="64"/>
        <end position="185"/>
    </location>
</feature>
<reference evidence="5" key="1">
    <citation type="submission" date="2022-11" db="EMBL/GenBank/DDBJ databases">
        <title>Centuries of genome instability and evolution in soft-shell clam transmissible cancer (bioRxiv).</title>
        <authorList>
            <person name="Hart S.F.M."/>
            <person name="Yonemitsu M.A."/>
            <person name="Giersch R.M."/>
            <person name="Beal B.F."/>
            <person name="Arriagada G."/>
            <person name="Davis B.W."/>
            <person name="Ostrander E.A."/>
            <person name="Goff S.P."/>
            <person name="Metzger M.J."/>
        </authorList>
    </citation>
    <scope>NUCLEOTIDE SEQUENCE</scope>
    <source>
        <strain evidence="5">MELC-2E11</strain>
        <tissue evidence="5">Siphon/mantle</tissue>
    </source>
</reference>
<protein>
    <submittedName>
        <fullName evidence="5">KANK1-like protein</fullName>
    </submittedName>
</protein>
<feature type="compositionally biased region" description="Low complexity" evidence="3">
    <location>
        <begin position="1126"/>
        <end position="1139"/>
    </location>
</feature>
<feature type="region of interest" description="Disordered" evidence="3">
    <location>
        <begin position="479"/>
        <end position="509"/>
    </location>
</feature>
<accession>A0ABY7FMN1</accession>
<feature type="compositionally biased region" description="Acidic residues" evidence="3">
    <location>
        <begin position="910"/>
        <end position="919"/>
    </location>
</feature>
<evidence type="ECO:0000313" key="6">
    <source>
        <dbReference type="Proteomes" id="UP001164746"/>
    </source>
</evidence>
<dbReference type="Pfam" id="PF12796">
    <property type="entry name" value="Ank_2"/>
    <property type="match status" value="1"/>
</dbReference>
<feature type="repeat" description="ANK" evidence="1">
    <location>
        <begin position="1287"/>
        <end position="1311"/>
    </location>
</feature>
<feature type="compositionally biased region" description="Low complexity" evidence="3">
    <location>
        <begin position="1150"/>
        <end position="1174"/>
    </location>
</feature>
<dbReference type="EMBL" id="CP111024">
    <property type="protein sequence ID" value="WAR23392.1"/>
    <property type="molecule type" value="Genomic_DNA"/>
</dbReference>
<feature type="compositionally biased region" description="Low complexity" evidence="3">
    <location>
        <begin position="153"/>
        <end position="174"/>
    </location>
</feature>
<evidence type="ECO:0000256" key="3">
    <source>
        <dbReference type="SAM" id="MobiDB-lite"/>
    </source>
</evidence>
<feature type="repeat" description="ANK" evidence="1">
    <location>
        <begin position="1392"/>
        <end position="1414"/>
    </location>
</feature>
<feature type="region of interest" description="Disordered" evidence="3">
    <location>
        <begin position="1457"/>
        <end position="1480"/>
    </location>
</feature>
<dbReference type="PROSITE" id="PS50297">
    <property type="entry name" value="ANK_REP_REGION"/>
    <property type="match status" value="3"/>
</dbReference>
<dbReference type="InterPro" id="IPR002110">
    <property type="entry name" value="Ankyrin_rpt"/>
</dbReference>
<dbReference type="PANTHER" id="PTHR24168">
    <property type="entry name" value="KN MOTIF AND ANKYRIN REPEAT DOMAIN-CONTAINING"/>
    <property type="match status" value="1"/>
</dbReference>
<feature type="coiled-coil region" evidence="2">
    <location>
        <begin position="225"/>
        <end position="252"/>
    </location>
</feature>
<keyword evidence="2" id="KW-0175">Coiled coil</keyword>
<organism evidence="5 6">
    <name type="scientific">Mya arenaria</name>
    <name type="common">Soft-shell clam</name>
    <dbReference type="NCBI Taxonomy" id="6604"/>
    <lineage>
        <taxon>Eukaryota</taxon>
        <taxon>Metazoa</taxon>
        <taxon>Spiralia</taxon>
        <taxon>Lophotrochozoa</taxon>
        <taxon>Mollusca</taxon>
        <taxon>Bivalvia</taxon>
        <taxon>Autobranchia</taxon>
        <taxon>Heteroconchia</taxon>
        <taxon>Euheterodonta</taxon>
        <taxon>Imparidentia</taxon>
        <taxon>Neoheterodontei</taxon>
        <taxon>Myida</taxon>
        <taxon>Myoidea</taxon>
        <taxon>Myidae</taxon>
        <taxon>Mya</taxon>
    </lineage>
</organism>
<dbReference type="InterPro" id="IPR036770">
    <property type="entry name" value="Ankyrin_rpt-contain_sf"/>
</dbReference>
<feature type="region of interest" description="Disordered" evidence="3">
    <location>
        <begin position="1120"/>
        <end position="1194"/>
    </location>
</feature>
<dbReference type="PROSITE" id="PS50175">
    <property type="entry name" value="ASP_PROT_RETROV"/>
    <property type="match status" value="1"/>
</dbReference>
<keyword evidence="1" id="KW-0040">ANK repeat</keyword>
<proteinExistence type="predicted"/>
<evidence type="ECO:0000256" key="2">
    <source>
        <dbReference type="SAM" id="Coils"/>
    </source>
</evidence>
<feature type="compositionally biased region" description="Polar residues" evidence="3">
    <location>
        <begin position="141"/>
        <end position="152"/>
    </location>
</feature>
<gene>
    <name evidence="5" type="ORF">MAR_037061</name>
</gene>
<feature type="compositionally biased region" description="Basic and acidic residues" evidence="3">
    <location>
        <begin position="175"/>
        <end position="184"/>
    </location>
</feature>
<feature type="repeat" description="ANK" evidence="1">
    <location>
        <begin position="1359"/>
        <end position="1391"/>
    </location>
</feature>
<feature type="compositionally biased region" description="Polar residues" evidence="3">
    <location>
        <begin position="1185"/>
        <end position="1194"/>
    </location>
</feature>
<dbReference type="SUPFAM" id="SSF48403">
    <property type="entry name" value="Ankyrin repeat"/>
    <property type="match status" value="1"/>
</dbReference>
<dbReference type="SMART" id="SM00248">
    <property type="entry name" value="ANK"/>
    <property type="match status" value="4"/>
</dbReference>